<dbReference type="InterPro" id="IPR056912">
    <property type="entry name" value="Phage_JBD30_tail_term-like"/>
</dbReference>
<accession>A0ABU7JIW4</accession>
<protein>
    <recommendedName>
        <fullName evidence="3">Tail terminator</fullName>
    </recommendedName>
</protein>
<dbReference type="EMBL" id="JAUGZK010000009">
    <property type="protein sequence ID" value="MEE2025030.1"/>
    <property type="molecule type" value="Genomic_DNA"/>
</dbReference>
<sequence length="146" mass="16232">MHDIGDNYLAAEPHLLDVAKSVAGFRQVCSTNDLAEVEERSQVTPACHVIYFGDSVPDIVQGGTYSHVTQTWLLIIVVRQGRGQNPNREAGELIKQLLLALHGNNLVDGKHVLTRINSPAKPRYTKGHAYYPLAFNVKFRLKGDRT</sequence>
<organism evidence="1 2">
    <name type="scientific">Alkalimonas mucilaginosa</name>
    <dbReference type="NCBI Taxonomy" id="3057676"/>
    <lineage>
        <taxon>Bacteria</taxon>
        <taxon>Pseudomonadati</taxon>
        <taxon>Pseudomonadota</taxon>
        <taxon>Gammaproteobacteria</taxon>
        <taxon>Alkalimonas</taxon>
    </lineage>
</organism>
<proteinExistence type="predicted"/>
<evidence type="ECO:0008006" key="3">
    <source>
        <dbReference type="Google" id="ProtNLM"/>
    </source>
</evidence>
<name>A0ABU7JIW4_9GAMM</name>
<evidence type="ECO:0000313" key="2">
    <source>
        <dbReference type="Proteomes" id="UP001339167"/>
    </source>
</evidence>
<comment type="caution">
    <text evidence="1">The sequence shown here is derived from an EMBL/GenBank/DDBJ whole genome shotgun (WGS) entry which is preliminary data.</text>
</comment>
<gene>
    <name evidence="1" type="ORF">QWF21_12315</name>
</gene>
<keyword evidence="2" id="KW-1185">Reference proteome</keyword>
<evidence type="ECO:0000313" key="1">
    <source>
        <dbReference type="EMBL" id="MEE2025030.1"/>
    </source>
</evidence>
<reference evidence="1 2" key="1">
    <citation type="submission" date="2023-06" db="EMBL/GenBank/DDBJ databases">
        <title>Alkalimonas sp., MEB004 an alkaliphilic bacterium isolated from Lonar Lake, India.</title>
        <authorList>
            <person name="Joshi A."/>
            <person name="Thite S."/>
        </authorList>
    </citation>
    <scope>NUCLEOTIDE SEQUENCE [LARGE SCALE GENOMIC DNA]</scope>
    <source>
        <strain evidence="1 2">MEB004</strain>
    </source>
</reference>
<dbReference type="Pfam" id="PF23840">
    <property type="entry name" value="Phage_tail_terminator"/>
    <property type="match status" value="1"/>
</dbReference>
<dbReference type="Proteomes" id="UP001339167">
    <property type="component" value="Unassembled WGS sequence"/>
</dbReference>
<dbReference type="RefSeq" id="WP_330088352.1">
    <property type="nucleotide sequence ID" value="NZ_JAUGZK010000009.1"/>
</dbReference>